<dbReference type="InterPro" id="IPR023803">
    <property type="entry name" value="Ribosomal_bS16_dom_sf"/>
</dbReference>
<keyword evidence="2 3" id="KW-0687">Ribonucleoprotein</keyword>
<dbReference type="AlphaFoldDB" id="A0A5C1QIU9"/>
<evidence type="ECO:0000256" key="3">
    <source>
        <dbReference type="HAMAP-Rule" id="MF_00385"/>
    </source>
</evidence>
<dbReference type="GO" id="GO:0006412">
    <property type="term" value="P:translation"/>
    <property type="evidence" value="ECO:0007669"/>
    <property type="project" value="UniProtKB-UniRule"/>
</dbReference>
<evidence type="ECO:0000313" key="4">
    <source>
        <dbReference type="EMBL" id="QEN07531.1"/>
    </source>
</evidence>
<evidence type="ECO:0000256" key="1">
    <source>
        <dbReference type="ARBA" id="ARBA00022980"/>
    </source>
</evidence>
<dbReference type="OrthoDB" id="9807878at2"/>
<keyword evidence="1 3" id="KW-0689">Ribosomal protein</keyword>
<dbReference type="GO" id="GO:0015935">
    <property type="term" value="C:small ribosomal subunit"/>
    <property type="evidence" value="ECO:0007669"/>
    <property type="project" value="TreeGrafter"/>
</dbReference>
<evidence type="ECO:0000313" key="5">
    <source>
        <dbReference type="Proteomes" id="UP000324209"/>
    </source>
</evidence>
<keyword evidence="5" id="KW-1185">Reference proteome</keyword>
<dbReference type="PROSITE" id="PS00732">
    <property type="entry name" value="RIBOSOMAL_S16"/>
    <property type="match status" value="1"/>
</dbReference>
<dbReference type="HAMAP" id="MF_00385">
    <property type="entry name" value="Ribosomal_bS16"/>
    <property type="match status" value="1"/>
</dbReference>
<organism evidence="4 5">
    <name type="scientific">Oceanispirochaeta crateris</name>
    <dbReference type="NCBI Taxonomy" id="2518645"/>
    <lineage>
        <taxon>Bacteria</taxon>
        <taxon>Pseudomonadati</taxon>
        <taxon>Spirochaetota</taxon>
        <taxon>Spirochaetia</taxon>
        <taxon>Spirochaetales</taxon>
        <taxon>Spirochaetaceae</taxon>
        <taxon>Oceanispirochaeta</taxon>
    </lineage>
</organism>
<dbReference type="Proteomes" id="UP000324209">
    <property type="component" value="Chromosome"/>
</dbReference>
<gene>
    <name evidence="3" type="primary">rpsP</name>
    <name evidence="4" type="ORF">EXM22_05830</name>
</gene>
<dbReference type="PANTHER" id="PTHR12919:SF20">
    <property type="entry name" value="SMALL RIBOSOMAL SUBUNIT PROTEIN BS16M"/>
    <property type="match status" value="1"/>
</dbReference>
<comment type="similarity">
    <text evidence="3">Belongs to the bacterial ribosomal protein bS16 family.</text>
</comment>
<dbReference type="NCBIfam" id="TIGR00002">
    <property type="entry name" value="S16"/>
    <property type="match status" value="1"/>
</dbReference>
<dbReference type="PANTHER" id="PTHR12919">
    <property type="entry name" value="30S RIBOSOMAL PROTEIN S16"/>
    <property type="match status" value="1"/>
</dbReference>
<dbReference type="SUPFAM" id="SSF54565">
    <property type="entry name" value="Ribosomal protein S16"/>
    <property type="match status" value="1"/>
</dbReference>
<accession>A0A5C1QIU9</accession>
<reference evidence="4 5" key="1">
    <citation type="submission" date="2019-02" db="EMBL/GenBank/DDBJ databases">
        <title>Complete Genome Sequence and Methylome Analysis of free living Spirochaetas.</title>
        <authorList>
            <person name="Fomenkov A."/>
            <person name="Dubinina G."/>
            <person name="Leshcheva N."/>
            <person name="Mikheeva N."/>
            <person name="Grabovich M."/>
            <person name="Vincze T."/>
            <person name="Roberts R.J."/>
        </authorList>
    </citation>
    <scope>NUCLEOTIDE SEQUENCE [LARGE SCALE GENOMIC DNA]</scope>
    <source>
        <strain evidence="4 5">K2</strain>
    </source>
</reference>
<evidence type="ECO:0000256" key="2">
    <source>
        <dbReference type="ARBA" id="ARBA00023274"/>
    </source>
</evidence>
<dbReference type="GO" id="GO:0003735">
    <property type="term" value="F:structural constituent of ribosome"/>
    <property type="evidence" value="ECO:0007669"/>
    <property type="project" value="InterPro"/>
</dbReference>
<name>A0A5C1QIU9_9SPIO</name>
<dbReference type="EMBL" id="CP036150">
    <property type="protein sequence ID" value="QEN07531.1"/>
    <property type="molecule type" value="Genomic_DNA"/>
</dbReference>
<dbReference type="InterPro" id="IPR020592">
    <property type="entry name" value="Ribosomal_bS16_CS"/>
</dbReference>
<dbReference type="Pfam" id="PF00886">
    <property type="entry name" value="Ribosomal_S16"/>
    <property type="match status" value="1"/>
</dbReference>
<proteinExistence type="inferred from homology"/>
<sequence>MVVKIRLKRMGAKKRPYYRIVVMDSRSPRDGRTIEEVGYYHPVEAADKQVKFKEERVREWLDKGAQPTMTVRKLLNKNNFFIK</sequence>
<dbReference type="GO" id="GO:0005737">
    <property type="term" value="C:cytoplasm"/>
    <property type="evidence" value="ECO:0007669"/>
    <property type="project" value="UniProtKB-ARBA"/>
</dbReference>
<dbReference type="InterPro" id="IPR000307">
    <property type="entry name" value="Ribosomal_bS16"/>
</dbReference>
<dbReference type="KEGG" id="ock:EXM22_05830"/>
<protein>
    <recommendedName>
        <fullName evidence="3">Small ribosomal subunit protein bS16</fullName>
    </recommendedName>
</protein>
<dbReference type="Gene3D" id="3.30.1320.10">
    <property type="match status" value="1"/>
</dbReference>
<dbReference type="RefSeq" id="WP_149485611.1">
    <property type="nucleotide sequence ID" value="NZ_CP036150.1"/>
</dbReference>